<dbReference type="InterPro" id="IPR029056">
    <property type="entry name" value="Ribokinase-like"/>
</dbReference>
<dbReference type="InterPro" id="IPR017583">
    <property type="entry name" value="Tagatose/fructose_Pkinase"/>
</dbReference>
<evidence type="ECO:0000256" key="4">
    <source>
        <dbReference type="ARBA" id="ARBA00022777"/>
    </source>
</evidence>
<evidence type="ECO:0000256" key="5">
    <source>
        <dbReference type="ARBA" id="ARBA00022840"/>
    </source>
</evidence>
<dbReference type="InterPro" id="IPR002173">
    <property type="entry name" value="Carboh/pur_kinase_PfkB_CS"/>
</dbReference>
<dbReference type="CDD" id="cd01164">
    <property type="entry name" value="FruK_PfkB_like"/>
    <property type="match status" value="1"/>
</dbReference>
<dbReference type="PROSITE" id="PS00583">
    <property type="entry name" value="PFKB_KINASES_1"/>
    <property type="match status" value="1"/>
</dbReference>
<evidence type="ECO:0000256" key="3">
    <source>
        <dbReference type="ARBA" id="ARBA00022741"/>
    </source>
</evidence>
<sequence length="314" mass="32859">MPANVLTVTLNPTLDVSTSVARLIDHAKLRCTPELEQVGGGGINVAHVIHSLGGSCQAMLPVGGSRGQDILARLAASGLDCVTAAIEQQNRQCFTVYESETGHEYRFVLPGPSLSPAEQDACIAAICEHLPSDYLVLSGSLPPGVPDDFYASIIGAARRIAPELRVVVDTSGAPLKHALGAGVFMIKPSQEEFCALTDQTFSDPLDGVSVCQALIAQVQAQVIALTLGARGALLVTAQDAWRIEPLPVKVTSTVGAGDSFVGGFVWSLTQNPDWIRAAQIGTAAATAALQTQGELRFDSHAILKASQDVVILPC</sequence>
<keyword evidence="5" id="KW-0067">ATP-binding</keyword>
<evidence type="ECO:0000259" key="7">
    <source>
        <dbReference type="Pfam" id="PF00294"/>
    </source>
</evidence>
<keyword evidence="4" id="KW-0418">Kinase</keyword>
<keyword evidence="9" id="KW-1185">Reference proteome</keyword>
<evidence type="ECO:0000256" key="1">
    <source>
        <dbReference type="ARBA" id="ARBA00010688"/>
    </source>
</evidence>
<dbReference type="InterPro" id="IPR011611">
    <property type="entry name" value="PfkB_dom"/>
</dbReference>
<gene>
    <name evidence="8" type="ORF">DHf2319_05590</name>
</gene>
<name>A0ABY4AQH7_9BURK</name>
<feature type="domain" description="Carbohydrate kinase PfkB" evidence="7">
    <location>
        <begin position="37"/>
        <end position="293"/>
    </location>
</feature>
<dbReference type="RefSeq" id="WP_243479775.1">
    <property type="nucleotide sequence ID" value="NZ_CP063982.1"/>
</dbReference>
<dbReference type="PANTHER" id="PTHR46566:SF2">
    <property type="entry name" value="ATP-DEPENDENT 6-PHOSPHOFRUCTOKINASE ISOZYME 2"/>
    <property type="match status" value="1"/>
</dbReference>
<evidence type="ECO:0000256" key="2">
    <source>
        <dbReference type="ARBA" id="ARBA00022679"/>
    </source>
</evidence>
<dbReference type="SUPFAM" id="SSF53613">
    <property type="entry name" value="Ribokinase-like"/>
    <property type="match status" value="1"/>
</dbReference>
<reference evidence="8 9" key="1">
    <citation type="submission" date="2020-11" db="EMBL/GenBank/DDBJ databases">
        <title>Algicoccus daihaiensis sp.nov., isolated from Daihai Lake in Inner Mongolia.</title>
        <authorList>
            <person name="Kai J."/>
        </authorList>
    </citation>
    <scope>NUCLEOTIDE SEQUENCE [LARGE SCALE GENOMIC DNA]</scope>
    <source>
        <strain evidence="9">f23</strain>
    </source>
</reference>
<proteinExistence type="inferred from homology"/>
<dbReference type="Proteomes" id="UP000831607">
    <property type="component" value="Chromosome"/>
</dbReference>
<dbReference type="PROSITE" id="PS00584">
    <property type="entry name" value="PFKB_KINASES_2"/>
    <property type="match status" value="1"/>
</dbReference>
<keyword evidence="2 6" id="KW-0808">Transferase</keyword>
<dbReference type="Gene3D" id="3.40.1190.20">
    <property type="match status" value="1"/>
</dbReference>
<evidence type="ECO:0000256" key="6">
    <source>
        <dbReference type="PIRNR" id="PIRNR000535"/>
    </source>
</evidence>
<keyword evidence="3" id="KW-0547">Nucleotide-binding</keyword>
<dbReference type="PANTHER" id="PTHR46566">
    <property type="entry name" value="1-PHOSPHOFRUCTOKINASE-RELATED"/>
    <property type="match status" value="1"/>
</dbReference>
<dbReference type="Pfam" id="PF00294">
    <property type="entry name" value="PfkB"/>
    <property type="match status" value="1"/>
</dbReference>
<organism evidence="8 9">
    <name type="scientific">Orrella daihaiensis</name>
    <dbReference type="NCBI Taxonomy" id="2782176"/>
    <lineage>
        <taxon>Bacteria</taxon>
        <taxon>Pseudomonadati</taxon>
        <taxon>Pseudomonadota</taxon>
        <taxon>Betaproteobacteria</taxon>
        <taxon>Burkholderiales</taxon>
        <taxon>Alcaligenaceae</taxon>
        <taxon>Orrella</taxon>
    </lineage>
</organism>
<dbReference type="NCBIfam" id="TIGR03168">
    <property type="entry name" value="1-PFK"/>
    <property type="match status" value="1"/>
</dbReference>
<evidence type="ECO:0000313" key="9">
    <source>
        <dbReference type="Proteomes" id="UP000831607"/>
    </source>
</evidence>
<dbReference type="PIRSF" id="PIRSF000535">
    <property type="entry name" value="1PFK/6PFK/LacC"/>
    <property type="match status" value="1"/>
</dbReference>
<comment type="similarity">
    <text evidence="1 6">Belongs to the carbohydrate kinase PfkB family.</text>
</comment>
<protein>
    <recommendedName>
        <fullName evidence="6">Phosphofructokinase</fullName>
    </recommendedName>
</protein>
<accession>A0ABY4AQH7</accession>
<dbReference type="EMBL" id="CP063982">
    <property type="protein sequence ID" value="UOD51310.1"/>
    <property type="molecule type" value="Genomic_DNA"/>
</dbReference>
<evidence type="ECO:0000313" key="8">
    <source>
        <dbReference type="EMBL" id="UOD51310.1"/>
    </source>
</evidence>